<dbReference type="PANTHER" id="PTHR37422">
    <property type="entry name" value="TEICHURONIC ACID BIOSYNTHESIS PROTEIN TUAE"/>
    <property type="match status" value="1"/>
</dbReference>
<dbReference type="Proteomes" id="UP001071230">
    <property type="component" value="Unassembled WGS sequence"/>
</dbReference>
<evidence type="ECO:0000256" key="5">
    <source>
        <dbReference type="SAM" id="Phobius"/>
    </source>
</evidence>
<protein>
    <submittedName>
        <fullName evidence="7">O-antigen ligase-related protein</fullName>
    </submittedName>
    <submittedName>
        <fullName evidence="8">O-antigen polymerase</fullName>
    </submittedName>
</protein>
<evidence type="ECO:0000256" key="3">
    <source>
        <dbReference type="ARBA" id="ARBA00022989"/>
    </source>
</evidence>
<organism evidence="7">
    <name type="scientific">Acididesulfobacillus acetoxydans</name>
    <dbReference type="NCBI Taxonomy" id="1561005"/>
    <lineage>
        <taxon>Bacteria</taxon>
        <taxon>Bacillati</taxon>
        <taxon>Bacillota</taxon>
        <taxon>Clostridia</taxon>
        <taxon>Eubacteriales</taxon>
        <taxon>Peptococcaceae</taxon>
        <taxon>Acididesulfobacillus</taxon>
    </lineage>
</organism>
<evidence type="ECO:0000256" key="2">
    <source>
        <dbReference type="ARBA" id="ARBA00022692"/>
    </source>
</evidence>
<dbReference type="EMBL" id="CDGJ01000028">
    <property type="protein sequence ID" value="CEJ06461.1"/>
    <property type="molecule type" value="Genomic_DNA"/>
</dbReference>
<feature type="transmembrane region" description="Helical" evidence="5">
    <location>
        <begin position="108"/>
        <end position="127"/>
    </location>
</feature>
<proteinExistence type="predicted"/>
<evidence type="ECO:0000313" key="9">
    <source>
        <dbReference type="Proteomes" id="UP001071230"/>
    </source>
</evidence>
<dbReference type="AlphaFoldDB" id="A0A8S0W1N6"/>
<keyword evidence="7" id="KW-0436">Ligase</keyword>
<feature type="transmembrane region" description="Helical" evidence="5">
    <location>
        <begin position="237"/>
        <end position="270"/>
    </location>
</feature>
<keyword evidence="9" id="KW-1185">Reference proteome</keyword>
<evidence type="ECO:0000256" key="4">
    <source>
        <dbReference type="ARBA" id="ARBA00023136"/>
    </source>
</evidence>
<feature type="transmembrane region" description="Helical" evidence="5">
    <location>
        <begin position="404"/>
        <end position="423"/>
    </location>
</feature>
<dbReference type="RefSeq" id="WP_240983410.1">
    <property type="nucleotide sequence ID" value="NZ_CDGJ01000028.1"/>
</dbReference>
<evidence type="ECO:0000256" key="1">
    <source>
        <dbReference type="ARBA" id="ARBA00004141"/>
    </source>
</evidence>
<accession>A0A8S0W1N6</accession>
<feature type="transmembrane region" description="Helical" evidence="5">
    <location>
        <begin position="360"/>
        <end position="384"/>
    </location>
</feature>
<keyword evidence="2 5" id="KW-0812">Transmembrane</keyword>
<evidence type="ECO:0000313" key="7">
    <source>
        <dbReference type="EMBL" id="CAA7599628.1"/>
    </source>
</evidence>
<comment type="subcellular location">
    <subcellularLocation>
        <location evidence="1">Membrane</location>
        <topology evidence="1">Multi-pass membrane protein</topology>
    </subcellularLocation>
</comment>
<feature type="transmembrane region" description="Helical" evidence="5">
    <location>
        <begin position="160"/>
        <end position="179"/>
    </location>
</feature>
<feature type="transmembrane region" description="Helical" evidence="5">
    <location>
        <begin position="49"/>
        <end position="72"/>
    </location>
</feature>
<keyword evidence="3 5" id="KW-1133">Transmembrane helix</keyword>
<feature type="transmembrane region" description="Helical" evidence="5">
    <location>
        <begin position="133"/>
        <end position="153"/>
    </location>
</feature>
<feature type="transmembrane region" description="Helical" evidence="5">
    <location>
        <begin position="435"/>
        <end position="452"/>
    </location>
</feature>
<dbReference type="GO" id="GO:0016020">
    <property type="term" value="C:membrane"/>
    <property type="evidence" value="ECO:0007669"/>
    <property type="project" value="UniProtKB-SubCell"/>
</dbReference>
<dbReference type="GO" id="GO:0016874">
    <property type="term" value="F:ligase activity"/>
    <property type="evidence" value="ECO:0007669"/>
    <property type="project" value="UniProtKB-KW"/>
</dbReference>
<feature type="transmembrane region" description="Helical" evidence="5">
    <location>
        <begin position="208"/>
        <end position="225"/>
    </location>
</feature>
<sequence length="453" mass="49855">MSWILLILAVALVIGGWCYPRLLVPLLIAALPLEISRTWFPRLKHLEKLGTFVGMVDLGRIMALAVVLYFLYTTVRSHGPWARYGGFQDSFRAGTFPDRSRAGWRDRLFSLSGIYILYGLLSVIWSVDRLHTLTGVVRLGLLWVLGLAVYRILTEERDYWLVPQSFAAVGTALAGVGVYEMVSRHFLWLGQIYQVLHRYNATFVDANIYARFLVLGMLATSVWLLNTVPRAGRVIGYLALAIQLAALLGTGSRTGWAACGLAFILLAVLVPRKPVYVILAGAILLGGVVLLVDPAVFLRIQDLRHGLLAASTERSYLWQAGWDMFVKHPLFGVGLGGFQKVMLTRYASVIRNGVSLSHTALMTTAAELGIIGVSIVLAFLLVLLARAVRAGHRLRVGSDWSESYPRALLTIFAVLGVFVVFVSAQGEGRFWEDPYLWILLGLLGALAGAGEVT</sequence>
<feature type="transmembrane region" description="Helical" evidence="5">
    <location>
        <begin position="276"/>
        <end position="298"/>
    </location>
</feature>
<dbReference type="PANTHER" id="PTHR37422:SF23">
    <property type="entry name" value="TEICHURONIC ACID BIOSYNTHESIS PROTEIN TUAE"/>
    <property type="match status" value="1"/>
</dbReference>
<evidence type="ECO:0000313" key="8">
    <source>
        <dbReference type="EMBL" id="CEJ06461.1"/>
    </source>
</evidence>
<dbReference type="KEGG" id="aacx:DEACI_0254"/>
<feature type="domain" description="O-antigen ligase-related" evidence="6">
    <location>
        <begin position="238"/>
        <end position="376"/>
    </location>
</feature>
<keyword evidence="4 5" id="KW-0472">Membrane</keyword>
<dbReference type="Pfam" id="PF04932">
    <property type="entry name" value="Wzy_C"/>
    <property type="match status" value="1"/>
</dbReference>
<reference evidence="8" key="1">
    <citation type="submission" date="2014-11" db="EMBL/GenBank/DDBJ databases">
        <authorList>
            <person name="Hornung B.V."/>
        </authorList>
    </citation>
    <scope>NUCLEOTIDE SEQUENCE</scope>
    <source>
        <strain evidence="8">INE</strain>
    </source>
</reference>
<reference evidence="7" key="2">
    <citation type="submission" date="2020-01" db="EMBL/GenBank/DDBJ databases">
        <authorList>
            <person name="Hornung B."/>
        </authorList>
    </citation>
    <scope>NUCLEOTIDE SEQUENCE</scope>
    <source>
        <strain evidence="7">PacBioINE</strain>
    </source>
</reference>
<gene>
    <name evidence="7" type="ORF">DEACI_0254</name>
    <name evidence="8" type="ORF">DEACI_0909</name>
</gene>
<dbReference type="InterPro" id="IPR051533">
    <property type="entry name" value="WaaL-like"/>
</dbReference>
<dbReference type="InterPro" id="IPR007016">
    <property type="entry name" value="O-antigen_ligase-rel_domated"/>
</dbReference>
<name>A0A8S0W1N6_9FIRM</name>
<evidence type="ECO:0000259" key="6">
    <source>
        <dbReference type="Pfam" id="PF04932"/>
    </source>
</evidence>
<dbReference type="EMBL" id="LR746496">
    <property type="protein sequence ID" value="CAA7599628.1"/>
    <property type="molecule type" value="Genomic_DNA"/>
</dbReference>
<dbReference type="Proteomes" id="UP000836597">
    <property type="component" value="Chromosome"/>
</dbReference>